<gene>
    <name evidence="9" type="ORF">OVA965_LOCUS13360</name>
    <name evidence="10" type="ORF">TMI583_LOCUS13363</name>
</gene>
<dbReference type="InterPro" id="IPR025762">
    <property type="entry name" value="DFDF"/>
</dbReference>
<dbReference type="InterPro" id="IPR025761">
    <property type="entry name" value="FFD_box"/>
</dbReference>
<name>A0A8S2IEP5_9BILA</name>
<feature type="compositionally biased region" description="Low complexity" evidence="4">
    <location>
        <begin position="113"/>
        <end position="125"/>
    </location>
</feature>
<feature type="region of interest" description="Disordered" evidence="4">
    <location>
        <begin position="141"/>
        <end position="194"/>
    </location>
</feature>
<dbReference type="SUPFAM" id="SSF50182">
    <property type="entry name" value="Sm-like ribonucleoproteins"/>
    <property type="match status" value="1"/>
</dbReference>
<dbReference type="SMART" id="SM01199">
    <property type="entry name" value="FDF"/>
    <property type="match status" value="1"/>
</dbReference>
<feature type="domain" description="FFD box profile" evidence="6">
    <location>
        <begin position="377"/>
        <end position="393"/>
    </location>
</feature>
<feature type="region of interest" description="Disordered" evidence="4">
    <location>
        <begin position="227"/>
        <end position="275"/>
    </location>
</feature>
<feature type="region of interest" description="Disordered" evidence="4">
    <location>
        <begin position="84"/>
        <end position="125"/>
    </location>
</feature>
<dbReference type="PROSITE" id="PS52002">
    <property type="entry name" value="SM"/>
    <property type="match status" value="1"/>
</dbReference>
<dbReference type="InterPro" id="IPR025609">
    <property type="entry name" value="Lsm14-like_N"/>
</dbReference>
<feature type="compositionally biased region" description="Low complexity" evidence="4">
    <location>
        <begin position="322"/>
        <end position="377"/>
    </location>
</feature>
<evidence type="ECO:0000256" key="3">
    <source>
        <dbReference type="PROSITE-ProRule" id="PRU00869"/>
    </source>
</evidence>
<feature type="compositionally biased region" description="Low complexity" evidence="4">
    <location>
        <begin position="306"/>
        <end position="315"/>
    </location>
</feature>
<feature type="compositionally biased region" description="Polar residues" evidence="4">
    <location>
        <begin position="141"/>
        <end position="162"/>
    </location>
</feature>
<feature type="domain" description="DFDF" evidence="5">
    <location>
        <begin position="271"/>
        <end position="307"/>
    </location>
</feature>
<dbReference type="PROSITE" id="PS51513">
    <property type="entry name" value="FFD"/>
    <property type="match status" value="1"/>
</dbReference>
<dbReference type="InterPro" id="IPR019050">
    <property type="entry name" value="FDF_dom"/>
</dbReference>
<dbReference type="Pfam" id="PF12701">
    <property type="entry name" value="LSM14"/>
    <property type="match status" value="1"/>
</dbReference>
<dbReference type="GO" id="GO:0034063">
    <property type="term" value="P:stress granule assembly"/>
    <property type="evidence" value="ECO:0007669"/>
    <property type="project" value="TreeGrafter"/>
</dbReference>
<comment type="similarity">
    <text evidence="1">Belongs to the LSM14 family.</text>
</comment>
<evidence type="ECO:0000259" key="7">
    <source>
        <dbReference type="PROSITE" id="PS51536"/>
    </source>
</evidence>
<feature type="domain" description="TFG box profile" evidence="7">
    <location>
        <begin position="400"/>
        <end position="420"/>
    </location>
</feature>
<feature type="compositionally biased region" description="Low complexity" evidence="4">
    <location>
        <begin position="166"/>
        <end position="183"/>
    </location>
</feature>
<dbReference type="InterPro" id="IPR025768">
    <property type="entry name" value="TFG_box"/>
</dbReference>
<dbReference type="EMBL" id="CAJNOK010005548">
    <property type="protein sequence ID" value="CAF0976558.1"/>
    <property type="molecule type" value="Genomic_DNA"/>
</dbReference>
<evidence type="ECO:0000256" key="1">
    <source>
        <dbReference type="ARBA" id="ARBA00010415"/>
    </source>
</evidence>
<organism evidence="10 11">
    <name type="scientific">Didymodactylos carnosus</name>
    <dbReference type="NCBI Taxonomy" id="1234261"/>
    <lineage>
        <taxon>Eukaryota</taxon>
        <taxon>Metazoa</taxon>
        <taxon>Spiralia</taxon>
        <taxon>Gnathifera</taxon>
        <taxon>Rotifera</taxon>
        <taxon>Eurotatoria</taxon>
        <taxon>Bdelloidea</taxon>
        <taxon>Philodinida</taxon>
        <taxon>Philodinidae</taxon>
        <taxon>Didymodactylos</taxon>
    </lineage>
</organism>
<evidence type="ECO:0000313" key="9">
    <source>
        <dbReference type="EMBL" id="CAF0976558.1"/>
    </source>
</evidence>
<evidence type="ECO:0000259" key="5">
    <source>
        <dbReference type="PROSITE" id="PS51512"/>
    </source>
</evidence>
<feature type="compositionally biased region" description="Low complexity" evidence="4">
    <location>
        <begin position="230"/>
        <end position="255"/>
    </location>
</feature>
<sequence length="531" mass="58802">MSTNNNGSPYLGSKISLVSKAKIRYEGILYTIDANESTVALAKVRSYGTEDRPTERPVPAREEVFEYIIFRGADIEDLQVCEPPQSAVTQDPAIVRSSEPTPYPRSGNSSGLPVSSQQNVPSSSNALQNALVTATTGAAISPTLPQSKSIDRSNTTPNNMGNRQMYYSNNTRYNNNQQYNNRQRPMDGIGGGSDSYGDMNEGGYSGYDNGYNNYDMNGYGMNGGMGGRQGYNRYQQRGSTGNQQQRPMRQQSQPQQRERANSTRERANSTRGSRTALKFTGDFDFEKANAEFDKNAITEELKKSLSIKSTSTSANSKKDTSDTATTKLTPTSNSTTNEQTTTTKPQSPTTTSSENDNTNSTKQSQSQQQQDGIDQSGFYDKTKSFFDRISCEATEKDKTNARRNWAEERKINAETFGLSYRPQTAVGGYQQQQRGFYRGRGSNMYNNNNRQMYYNNSMRYNNQNYNNRQRPMGGNGGYDGYEMNGGGGGGYNNYRNYGMNGNGGMGGRQMQGGYGYQRGGMRTGRGIRAQS</sequence>
<dbReference type="PANTHER" id="PTHR13586">
    <property type="entry name" value="SCD6 PROTEIN-RELATED"/>
    <property type="match status" value="1"/>
</dbReference>
<dbReference type="InterPro" id="IPR047575">
    <property type="entry name" value="Sm"/>
</dbReference>
<dbReference type="SMART" id="SM01271">
    <property type="entry name" value="LSM14"/>
    <property type="match status" value="1"/>
</dbReference>
<dbReference type="InterPro" id="IPR010920">
    <property type="entry name" value="LSM_dom_sf"/>
</dbReference>
<feature type="domain" description="Sm" evidence="8">
    <location>
        <begin position="2"/>
        <end position="84"/>
    </location>
</feature>
<dbReference type="EMBL" id="CAJOBA010005553">
    <property type="protein sequence ID" value="CAF3747342.1"/>
    <property type="molecule type" value="Genomic_DNA"/>
</dbReference>
<dbReference type="Proteomes" id="UP000677228">
    <property type="component" value="Unassembled WGS sequence"/>
</dbReference>
<feature type="short sequence motif" description="TFG box" evidence="3">
    <location>
        <begin position="400"/>
        <end position="420"/>
    </location>
</feature>
<dbReference type="Pfam" id="PF09532">
    <property type="entry name" value="FDF"/>
    <property type="match status" value="1"/>
</dbReference>
<dbReference type="PROSITE" id="PS51536">
    <property type="entry name" value="TFG"/>
    <property type="match status" value="1"/>
</dbReference>
<dbReference type="Proteomes" id="UP000682733">
    <property type="component" value="Unassembled WGS sequence"/>
</dbReference>
<dbReference type="AlphaFoldDB" id="A0A8S2IEP5"/>
<evidence type="ECO:0000256" key="2">
    <source>
        <dbReference type="PROSITE-ProRule" id="PRU00846"/>
    </source>
</evidence>
<evidence type="ECO:0000313" key="10">
    <source>
        <dbReference type="EMBL" id="CAF3747342.1"/>
    </source>
</evidence>
<dbReference type="GO" id="GO:0003729">
    <property type="term" value="F:mRNA binding"/>
    <property type="evidence" value="ECO:0007669"/>
    <property type="project" value="TreeGrafter"/>
</dbReference>
<dbReference type="PROSITE" id="PS51512">
    <property type="entry name" value="DFDF"/>
    <property type="match status" value="1"/>
</dbReference>
<evidence type="ECO:0000256" key="4">
    <source>
        <dbReference type="SAM" id="MobiDB-lite"/>
    </source>
</evidence>
<dbReference type="Gene3D" id="2.30.30.100">
    <property type="match status" value="1"/>
</dbReference>
<feature type="compositionally biased region" description="Basic and acidic residues" evidence="4">
    <location>
        <begin position="256"/>
        <end position="268"/>
    </location>
</feature>
<evidence type="ECO:0000313" key="11">
    <source>
        <dbReference type="Proteomes" id="UP000682733"/>
    </source>
</evidence>
<dbReference type="GO" id="GO:0033962">
    <property type="term" value="P:P-body assembly"/>
    <property type="evidence" value="ECO:0007669"/>
    <property type="project" value="TreeGrafter"/>
</dbReference>
<feature type="region of interest" description="Disordered" evidence="4">
    <location>
        <begin position="306"/>
        <end position="378"/>
    </location>
</feature>
<feature type="short sequence motif" description="FFD box" evidence="2">
    <location>
        <begin position="377"/>
        <end position="393"/>
    </location>
</feature>
<comment type="caution">
    <text evidence="10">The sequence shown here is derived from an EMBL/GenBank/DDBJ whole genome shotgun (WGS) entry which is preliminary data.</text>
</comment>
<reference evidence="10" key="1">
    <citation type="submission" date="2021-02" db="EMBL/GenBank/DDBJ databases">
        <authorList>
            <person name="Nowell W R."/>
        </authorList>
    </citation>
    <scope>NUCLEOTIDE SEQUENCE</scope>
</reference>
<accession>A0A8S2IEP5</accession>
<dbReference type="CDD" id="cd01736">
    <property type="entry name" value="LSm14_N"/>
    <property type="match status" value="1"/>
</dbReference>
<evidence type="ECO:0000259" key="8">
    <source>
        <dbReference type="PROSITE" id="PS52002"/>
    </source>
</evidence>
<protein>
    <submittedName>
        <fullName evidence="10">Uncharacterized protein</fullName>
    </submittedName>
</protein>
<dbReference type="GO" id="GO:0000932">
    <property type="term" value="C:P-body"/>
    <property type="evidence" value="ECO:0007669"/>
    <property type="project" value="TreeGrafter"/>
</dbReference>
<dbReference type="PANTHER" id="PTHR13586:SF0">
    <property type="entry name" value="TRAILER HITCH, ISOFORM H"/>
    <property type="match status" value="1"/>
</dbReference>
<proteinExistence type="inferred from homology"/>
<evidence type="ECO:0000259" key="6">
    <source>
        <dbReference type="PROSITE" id="PS51513"/>
    </source>
</evidence>